<protein>
    <recommendedName>
        <fullName evidence="4">Sensor domain-containing protein</fullName>
    </recommendedName>
</protein>
<dbReference type="RefSeq" id="WP_345463149.1">
    <property type="nucleotide sequence ID" value="NZ_BAABKG010000006.1"/>
</dbReference>
<reference evidence="3" key="1">
    <citation type="journal article" date="2019" name="Int. J. Syst. Evol. Microbiol.">
        <title>The Global Catalogue of Microorganisms (GCM) 10K type strain sequencing project: providing services to taxonomists for standard genome sequencing and annotation.</title>
        <authorList>
            <consortium name="The Broad Institute Genomics Platform"/>
            <consortium name="The Broad Institute Genome Sequencing Center for Infectious Disease"/>
            <person name="Wu L."/>
            <person name="Ma J."/>
        </authorList>
    </citation>
    <scope>NUCLEOTIDE SEQUENCE [LARGE SCALE GENOMIC DNA]</scope>
    <source>
        <strain evidence="3">JCM 18459</strain>
    </source>
</reference>
<evidence type="ECO:0000256" key="1">
    <source>
        <dbReference type="SAM" id="SignalP"/>
    </source>
</evidence>
<proteinExistence type="predicted"/>
<feature type="chain" id="PRO_5047364915" description="Sensor domain-containing protein" evidence="1">
    <location>
        <begin position="30"/>
        <end position="222"/>
    </location>
</feature>
<evidence type="ECO:0000313" key="3">
    <source>
        <dbReference type="Proteomes" id="UP001500221"/>
    </source>
</evidence>
<dbReference type="EMBL" id="BAABKG010000006">
    <property type="protein sequence ID" value="GAA5155390.1"/>
    <property type="molecule type" value="Genomic_DNA"/>
</dbReference>
<keyword evidence="1" id="KW-0732">Signal</keyword>
<keyword evidence="3" id="KW-1185">Reference proteome</keyword>
<evidence type="ECO:0000313" key="2">
    <source>
        <dbReference type="EMBL" id="GAA5155390.1"/>
    </source>
</evidence>
<organism evidence="2 3">
    <name type="scientific">Nocardioides marinquilinus</name>
    <dbReference type="NCBI Taxonomy" id="1210400"/>
    <lineage>
        <taxon>Bacteria</taxon>
        <taxon>Bacillati</taxon>
        <taxon>Actinomycetota</taxon>
        <taxon>Actinomycetes</taxon>
        <taxon>Propionibacteriales</taxon>
        <taxon>Nocardioidaceae</taxon>
        <taxon>Nocardioides</taxon>
    </lineage>
</organism>
<sequence length="222" mass="24365">MLRILLCQRTATAGLALFAVLAVVIAALAGTTGPAGADPGRLRFDRYPTVESLARVVPALERGERDFEGDIGFSGTVERCRDDEPARSVWVQQELRATYDPPNGTGRFPVVGLTIDRFGSAARAGRWFDLNAAYVQRCTGRHSDDYWTEVVHPFAAGIDGRALAFRSETWSHVEGGRHVHAGTVVMKRGRDVLSAEIVFRTRDVRAPLVRAVARAFERSASR</sequence>
<accession>A0ABP9Q0R4</accession>
<gene>
    <name evidence="2" type="ORF">GCM10023340_40520</name>
</gene>
<feature type="signal peptide" evidence="1">
    <location>
        <begin position="1"/>
        <end position="29"/>
    </location>
</feature>
<comment type="caution">
    <text evidence="2">The sequence shown here is derived from an EMBL/GenBank/DDBJ whole genome shotgun (WGS) entry which is preliminary data.</text>
</comment>
<name>A0ABP9Q0R4_9ACTN</name>
<dbReference type="Proteomes" id="UP001500221">
    <property type="component" value="Unassembled WGS sequence"/>
</dbReference>
<evidence type="ECO:0008006" key="4">
    <source>
        <dbReference type="Google" id="ProtNLM"/>
    </source>
</evidence>